<evidence type="ECO:0000313" key="3">
    <source>
        <dbReference type="EMBL" id="CAG99989.1"/>
    </source>
</evidence>
<evidence type="ECO:0000313" key="4">
    <source>
        <dbReference type="Proteomes" id="UP000000598"/>
    </source>
</evidence>
<dbReference type="InterPro" id="IPR031452">
    <property type="entry name" value="Kre1"/>
</dbReference>
<feature type="compositionally biased region" description="Low complexity" evidence="1">
    <location>
        <begin position="125"/>
        <end position="136"/>
    </location>
</feature>
<reference evidence="3 4" key="1">
    <citation type="journal article" date="2004" name="Nature">
        <title>Genome evolution in yeasts.</title>
        <authorList>
            <consortium name="Genolevures"/>
            <person name="Dujon B."/>
            <person name="Sherman D."/>
            <person name="Fischer G."/>
            <person name="Durrens P."/>
            <person name="Casaregola S."/>
            <person name="Lafontaine I."/>
            <person name="de Montigny J."/>
            <person name="Marck C."/>
            <person name="Neuveglise C."/>
            <person name="Talla E."/>
            <person name="Goffard N."/>
            <person name="Frangeul L."/>
            <person name="Aigle M."/>
            <person name="Anthouard V."/>
            <person name="Babour A."/>
            <person name="Barbe V."/>
            <person name="Barnay S."/>
            <person name="Blanchin S."/>
            <person name="Beckerich J.M."/>
            <person name="Beyne E."/>
            <person name="Bleykasten C."/>
            <person name="Boisrame A."/>
            <person name="Boyer J."/>
            <person name="Cattolico L."/>
            <person name="Confanioleri F."/>
            <person name="de Daruvar A."/>
            <person name="Despons L."/>
            <person name="Fabre E."/>
            <person name="Fairhead C."/>
            <person name="Ferry-Dumazet H."/>
            <person name="Groppi A."/>
            <person name="Hantraye F."/>
            <person name="Hennequin C."/>
            <person name="Jauniaux N."/>
            <person name="Joyet P."/>
            <person name="Kachouri R."/>
            <person name="Kerrest A."/>
            <person name="Koszul R."/>
            <person name="Lemaire M."/>
            <person name="Lesur I."/>
            <person name="Ma L."/>
            <person name="Muller H."/>
            <person name="Nicaud J.M."/>
            <person name="Nikolski M."/>
            <person name="Oztas S."/>
            <person name="Ozier-Kalogeropoulos O."/>
            <person name="Pellenz S."/>
            <person name="Potier S."/>
            <person name="Richard G.F."/>
            <person name="Straub M.L."/>
            <person name="Suleau A."/>
            <person name="Swennene D."/>
            <person name="Tekaia F."/>
            <person name="Wesolowski-Louvel M."/>
            <person name="Westhof E."/>
            <person name="Wirth B."/>
            <person name="Zeniou-Meyer M."/>
            <person name="Zivanovic I."/>
            <person name="Bolotin-Fukuhara M."/>
            <person name="Thierry A."/>
            <person name="Bouchier C."/>
            <person name="Caudron B."/>
            <person name="Scarpelli C."/>
            <person name="Gaillardin C."/>
            <person name="Weissenbach J."/>
            <person name="Wincker P."/>
            <person name="Souciet J.L."/>
        </authorList>
    </citation>
    <scope>NUCLEOTIDE SEQUENCE [LARGE SCALE GENOMIC DNA]</scope>
    <source>
        <strain evidence="4">ATCC 8585 / CBS 2359 / DSM 70799 / NBRC 1267 / NRRL Y-1140 / WM37</strain>
    </source>
</reference>
<dbReference type="AlphaFoldDB" id="Q6CMD7"/>
<dbReference type="EMBL" id="CR382125">
    <property type="protein sequence ID" value="CAG99989.1"/>
    <property type="molecule type" value="Genomic_DNA"/>
</dbReference>
<dbReference type="InParanoid" id="Q6CMD7"/>
<gene>
    <name evidence="3" type="ORF">KLLA0_E21055g</name>
</gene>
<keyword evidence="4" id="KW-1185">Reference proteome</keyword>
<sequence length="261" mass="25745">MRYTFTGLLLLLVASFGVEAQLITSTLTSINVAGATVTLVTVIDSATIAAAAAATAVTTTTPTTAALAAGATTASTSTTGSTTTTTPVAAAAAATDTDTTSVATTTAAVVANAADTASSTTASTTSAATAAAATGTRPDPSTSMTPLPSGVGTPIDSYVTLTFGTTSTTTSKRQPTSIWVTKTISGVTTAFETPFYQKFSSQYTAVSSASSGSVGLGTLSGTVGVVKSKIVTTISGNHAVYFAQSSATMTSMILTVLMMFI</sequence>
<feature type="region of interest" description="Disordered" evidence="1">
    <location>
        <begin position="125"/>
        <end position="150"/>
    </location>
</feature>
<proteinExistence type="predicted"/>
<feature type="chain" id="PRO_5004271583" evidence="2">
    <location>
        <begin position="21"/>
        <end position="261"/>
    </location>
</feature>
<dbReference type="PaxDb" id="284590-Q6CMD7"/>
<evidence type="ECO:0000256" key="2">
    <source>
        <dbReference type="SAM" id="SignalP"/>
    </source>
</evidence>
<evidence type="ECO:0000256" key="1">
    <source>
        <dbReference type="SAM" id="MobiDB-lite"/>
    </source>
</evidence>
<dbReference type="OMA" id="RAPTSMW"/>
<dbReference type="Proteomes" id="UP000000598">
    <property type="component" value="Chromosome E"/>
</dbReference>
<dbReference type="Pfam" id="PF17056">
    <property type="entry name" value="KRE1"/>
    <property type="match status" value="1"/>
</dbReference>
<dbReference type="STRING" id="284590.Q6CMD7"/>
<dbReference type="GO" id="GO:0031505">
    <property type="term" value="P:fungal-type cell wall organization"/>
    <property type="evidence" value="ECO:0007669"/>
    <property type="project" value="InterPro"/>
</dbReference>
<dbReference type="HOGENOM" id="CLU_083995_0_0_1"/>
<organism evidence="3 4">
    <name type="scientific">Kluyveromyces lactis (strain ATCC 8585 / CBS 2359 / DSM 70799 / NBRC 1267 / NRRL Y-1140 / WM37)</name>
    <name type="common">Yeast</name>
    <name type="synonym">Candida sphaerica</name>
    <dbReference type="NCBI Taxonomy" id="284590"/>
    <lineage>
        <taxon>Eukaryota</taxon>
        <taxon>Fungi</taxon>
        <taxon>Dikarya</taxon>
        <taxon>Ascomycota</taxon>
        <taxon>Saccharomycotina</taxon>
        <taxon>Saccharomycetes</taxon>
        <taxon>Saccharomycetales</taxon>
        <taxon>Saccharomycetaceae</taxon>
        <taxon>Kluyveromyces</taxon>
    </lineage>
</organism>
<dbReference type="eggNOG" id="ENOG502S1TV">
    <property type="taxonomic scope" value="Eukaryota"/>
</dbReference>
<dbReference type="KEGG" id="kla:KLLA0_E21055g"/>
<protein>
    <submittedName>
        <fullName evidence="3">KLLA0E21055p</fullName>
    </submittedName>
</protein>
<accession>Q6CMD7</accession>
<name>Q6CMD7_KLULA</name>
<feature type="signal peptide" evidence="2">
    <location>
        <begin position="1"/>
        <end position="20"/>
    </location>
</feature>
<keyword evidence="2" id="KW-0732">Signal</keyword>